<gene>
    <name evidence="1" type="ORF">CcrBL10_gp084</name>
</gene>
<reference evidence="1 2" key="1">
    <citation type="submission" date="2018-07" db="EMBL/GenBank/DDBJ databases">
        <title>Giant CbK-like Caulobacter bacteriophages have genetically divergent genomes.</title>
        <authorList>
            <person name="Wilson K.M."/>
            <person name="Ely B."/>
        </authorList>
    </citation>
    <scope>NUCLEOTIDE SEQUENCE [LARGE SCALE GENOMIC DNA]</scope>
</reference>
<keyword evidence="2" id="KW-1185">Reference proteome</keyword>
<organism evidence="1 2">
    <name type="scientific">Caulobacter phage CcrBL10</name>
    <dbReference type="NCBI Taxonomy" id="2283269"/>
    <lineage>
        <taxon>Viruses</taxon>
        <taxon>Duplodnaviria</taxon>
        <taxon>Heunggongvirae</taxon>
        <taxon>Uroviricota</taxon>
        <taxon>Caudoviricetes</taxon>
        <taxon>Jeanschmidtviridae</taxon>
        <taxon>Poindextervirus</taxon>
        <taxon>Poindextervirus BL10</taxon>
    </lineage>
</organism>
<accession>A0A385EC31</accession>
<protein>
    <submittedName>
        <fullName evidence="1">Uncharacterized protein</fullName>
    </submittedName>
</protein>
<sequence length="151" mass="16815">MLEHDMLRQVLEQQAIAAAVLASLDLKFDNSEFVQPADGRHWAEFWHRTGATKACEVAGPKGYEKTAGLLQFTLKAPEEEGNGAIIRAGGLVKRALNRKQLVIPPDGWVTLDPISVDAHGKPIDGFFNVIVWATFDFYHRDPDAPDHWLRG</sequence>
<name>A0A385EC31_9CAUD</name>
<dbReference type="Gene3D" id="3.30.2000.20">
    <property type="match status" value="1"/>
</dbReference>
<proteinExistence type="predicted"/>
<evidence type="ECO:0000313" key="1">
    <source>
        <dbReference type="EMBL" id="AXQ68288.1"/>
    </source>
</evidence>
<evidence type="ECO:0000313" key="2">
    <source>
        <dbReference type="Proteomes" id="UP000258997"/>
    </source>
</evidence>
<dbReference type="Proteomes" id="UP000258997">
    <property type="component" value="Segment"/>
</dbReference>
<dbReference type="EMBL" id="MH588544">
    <property type="protein sequence ID" value="AXQ68288.1"/>
    <property type="molecule type" value="Genomic_DNA"/>
</dbReference>